<evidence type="ECO:0000256" key="1">
    <source>
        <dbReference type="ARBA" id="ARBA00001974"/>
    </source>
</evidence>
<evidence type="ECO:0000256" key="9">
    <source>
        <dbReference type="ARBA" id="ARBA00023167"/>
    </source>
</evidence>
<keyword evidence="6 12" id="KW-0274">FAD</keyword>
<evidence type="ECO:0000256" key="7">
    <source>
        <dbReference type="ARBA" id="ARBA00023002"/>
    </source>
</evidence>
<dbReference type="RefSeq" id="WP_269423116.1">
    <property type="nucleotide sequence ID" value="NZ_JAPWGY010000003.1"/>
</dbReference>
<evidence type="ECO:0000256" key="4">
    <source>
        <dbReference type="ARBA" id="ARBA00022605"/>
    </source>
</evidence>
<keyword evidence="8" id="KW-0520">NAD</keyword>
<comment type="similarity">
    <text evidence="3 12">Belongs to the methylenetetrahydrofolate reductase family.</text>
</comment>
<dbReference type="InterPro" id="IPR029041">
    <property type="entry name" value="FAD-linked_oxidoreductase-like"/>
</dbReference>
<evidence type="ECO:0000256" key="6">
    <source>
        <dbReference type="ARBA" id="ARBA00022827"/>
    </source>
</evidence>
<dbReference type="Gene3D" id="3.20.20.220">
    <property type="match status" value="1"/>
</dbReference>
<comment type="cofactor">
    <cofactor evidence="1 12">
        <name>FAD</name>
        <dbReference type="ChEBI" id="CHEBI:57692"/>
    </cofactor>
</comment>
<keyword evidence="7 12" id="KW-0560">Oxidoreductase</keyword>
<comment type="caution">
    <text evidence="13">The sequence shown here is derived from an EMBL/GenBank/DDBJ whole genome shotgun (WGS) entry which is preliminary data.</text>
</comment>
<accession>A0ABT4LIJ1</accession>
<evidence type="ECO:0000256" key="12">
    <source>
        <dbReference type="RuleBase" id="RU003862"/>
    </source>
</evidence>
<evidence type="ECO:0000256" key="11">
    <source>
        <dbReference type="ARBA" id="ARBA00048628"/>
    </source>
</evidence>
<evidence type="ECO:0000256" key="5">
    <source>
        <dbReference type="ARBA" id="ARBA00022630"/>
    </source>
</evidence>
<dbReference type="InterPro" id="IPR004620">
    <property type="entry name" value="MTHF_reductase_bac"/>
</dbReference>
<protein>
    <recommendedName>
        <fullName evidence="12">Methylenetetrahydrofolate reductase</fullName>
        <ecNumber evidence="12">1.5.1.54</ecNumber>
    </recommendedName>
</protein>
<evidence type="ECO:0000313" key="14">
    <source>
        <dbReference type="Proteomes" id="UP001069802"/>
    </source>
</evidence>
<evidence type="ECO:0000256" key="10">
    <source>
        <dbReference type="ARBA" id="ARBA00034478"/>
    </source>
</evidence>
<comment type="catalytic activity">
    <reaction evidence="11">
        <text>(6S)-5-methyl-5,6,7,8-tetrahydrofolate + NAD(+) = (6R)-5,10-methylene-5,6,7,8-tetrahydrofolate + NADH + H(+)</text>
        <dbReference type="Rhea" id="RHEA:19821"/>
        <dbReference type="ChEBI" id="CHEBI:15378"/>
        <dbReference type="ChEBI" id="CHEBI:15636"/>
        <dbReference type="ChEBI" id="CHEBI:18608"/>
        <dbReference type="ChEBI" id="CHEBI:57540"/>
        <dbReference type="ChEBI" id="CHEBI:57945"/>
        <dbReference type="EC" id="1.5.1.54"/>
    </reaction>
    <physiologicalReaction direction="right-to-left" evidence="11">
        <dbReference type="Rhea" id="RHEA:19823"/>
    </physiologicalReaction>
</comment>
<organism evidence="13 14">
    <name type="scientific">Kiloniella laminariae</name>
    <dbReference type="NCBI Taxonomy" id="454162"/>
    <lineage>
        <taxon>Bacteria</taxon>
        <taxon>Pseudomonadati</taxon>
        <taxon>Pseudomonadota</taxon>
        <taxon>Alphaproteobacteria</taxon>
        <taxon>Rhodospirillales</taxon>
        <taxon>Kiloniellaceae</taxon>
        <taxon>Kiloniella</taxon>
    </lineage>
</organism>
<name>A0ABT4LIJ1_9PROT</name>
<dbReference type="CDD" id="cd00537">
    <property type="entry name" value="MTHFR"/>
    <property type="match status" value="1"/>
</dbReference>
<dbReference type="EMBL" id="JAPWGY010000003">
    <property type="protein sequence ID" value="MCZ4280930.1"/>
    <property type="molecule type" value="Genomic_DNA"/>
</dbReference>
<dbReference type="EC" id="1.5.1.54" evidence="12"/>
<proteinExistence type="inferred from homology"/>
<evidence type="ECO:0000256" key="8">
    <source>
        <dbReference type="ARBA" id="ARBA00023027"/>
    </source>
</evidence>
<evidence type="ECO:0000256" key="2">
    <source>
        <dbReference type="ARBA" id="ARBA00004777"/>
    </source>
</evidence>
<evidence type="ECO:0000313" key="13">
    <source>
        <dbReference type="EMBL" id="MCZ4280930.1"/>
    </source>
</evidence>
<keyword evidence="9" id="KW-0486">Methionine biosynthesis</keyword>
<dbReference type="InterPro" id="IPR003171">
    <property type="entry name" value="Mehydrof_redctse-like"/>
</dbReference>
<dbReference type="GO" id="GO:0004489">
    <property type="term" value="F:methylenetetrahydrofolate reductase [NAD(P)H] activity"/>
    <property type="evidence" value="ECO:0007669"/>
    <property type="project" value="UniProtKB-EC"/>
</dbReference>
<comment type="pathway">
    <text evidence="2 12">One-carbon metabolism; tetrahydrofolate interconversion.</text>
</comment>
<gene>
    <name evidence="13" type="primary">metF</name>
    <name evidence="13" type="ORF">O4H49_09095</name>
</gene>
<dbReference type="PANTHER" id="PTHR45754:SF3">
    <property type="entry name" value="METHYLENETETRAHYDROFOLATE REDUCTASE (NADPH)"/>
    <property type="match status" value="1"/>
</dbReference>
<dbReference type="Pfam" id="PF02219">
    <property type="entry name" value="MTHFR"/>
    <property type="match status" value="1"/>
</dbReference>
<dbReference type="SUPFAM" id="SSF51730">
    <property type="entry name" value="FAD-linked oxidoreductase"/>
    <property type="match status" value="1"/>
</dbReference>
<reference evidence="13" key="1">
    <citation type="submission" date="2022-12" db="EMBL/GenBank/DDBJ databases">
        <title>Bacterial isolates from different developmental stages of Nematostella vectensis.</title>
        <authorList>
            <person name="Fraune S."/>
        </authorList>
    </citation>
    <scope>NUCLEOTIDE SEQUENCE</scope>
    <source>
        <strain evidence="13">G21630-S1</strain>
    </source>
</reference>
<keyword evidence="14" id="KW-1185">Reference proteome</keyword>
<sequence>MKKTDISFELFPPATEAGLGSLYKTIERLKGFNPDYYSVTYGAGGSGQAKSKELLQELAGEKGLPIAAHITLAGASRQDILRMVSGWSELGIKRLVALRGDAAEPGQAFKAHPEGFADSIELVAALREFGSFEIAVAAYPEAHPDSRSLQADLDYLKRKQDAGASSAITQFFFEAGSFYRFEEAARAAGITIPLIPGILPINNIVQLHRFADRCGARIPAWVSKAFEGLEDDPETSAAVAVSLCLDLCRDLLAQGVDAFHFYTLNRPQLTEAVCRLLALQAETKEAA</sequence>
<keyword evidence="4" id="KW-0028">Amino-acid biosynthesis</keyword>
<dbReference type="NCBIfam" id="TIGR00676">
    <property type="entry name" value="fadh2"/>
    <property type="match status" value="1"/>
</dbReference>
<dbReference type="Proteomes" id="UP001069802">
    <property type="component" value="Unassembled WGS sequence"/>
</dbReference>
<dbReference type="PANTHER" id="PTHR45754">
    <property type="entry name" value="METHYLENETETRAHYDROFOLATE REDUCTASE"/>
    <property type="match status" value="1"/>
</dbReference>
<evidence type="ECO:0000256" key="3">
    <source>
        <dbReference type="ARBA" id="ARBA00006743"/>
    </source>
</evidence>
<comment type="pathway">
    <text evidence="10">Amino-acid biosynthesis; L-methionine biosynthesis via de novo pathway.</text>
</comment>
<keyword evidence="5 12" id="KW-0285">Flavoprotein</keyword>